<keyword evidence="9" id="KW-1133">Transmembrane helix</keyword>
<keyword evidence="10" id="KW-0472">Membrane</keyword>
<sequence length="175" mass="19006">MLNLSHNGLEGIIPASLEHLSVLESLDLSSNKIGGEIPQQLASLTFFAVINLSPNHLVGCIPKGKQFDIFENTSYQGNDGLCGFPLSKDCGGNDGVLQATTPVELGCNTPHFGLERKSSFLCVDDPKAINPMQIWHDYQIEKGVRAFMVQDARHGQGPSSGHDIDDDEDEEELIS</sequence>
<comment type="subcellular location">
    <subcellularLocation>
        <location evidence="1">Cell membrane</location>
        <topology evidence="1">Single-pass type I membrane protein</topology>
    </subcellularLocation>
</comment>
<protein>
    <submittedName>
        <fullName evidence="14">Uncharacterized protein</fullName>
    </submittedName>
</protein>
<dbReference type="AlphaFoldDB" id="A0A2G2VCL3"/>
<evidence type="ECO:0000256" key="10">
    <source>
        <dbReference type="ARBA" id="ARBA00023136"/>
    </source>
</evidence>
<organism evidence="14 15">
    <name type="scientific">Capsicum baccatum</name>
    <name type="common">Peruvian pepper</name>
    <dbReference type="NCBI Taxonomy" id="33114"/>
    <lineage>
        <taxon>Eukaryota</taxon>
        <taxon>Viridiplantae</taxon>
        <taxon>Streptophyta</taxon>
        <taxon>Embryophyta</taxon>
        <taxon>Tracheophyta</taxon>
        <taxon>Spermatophyta</taxon>
        <taxon>Magnoliopsida</taxon>
        <taxon>eudicotyledons</taxon>
        <taxon>Gunneridae</taxon>
        <taxon>Pentapetalae</taxon>
        <taxon>asterids</taxon>
        <taxon>lamiids</taxon>
        <taxon>Solanales</taxon>
        <taxon>Solanaceae</taxon>
        <taxon>Solanoideae</taxon>
        <taxon>Capsiceae</taxon>
        <taxon>Capsicum</taxon>
    </lineage>
</organism>
<evidence type="ECO:0000256" key="11">
    <source>
        <dbReference type="ARBA" id="ARBA00023170"/>
    </source>
</evidence>
<feature type="region of interest" description="Disordered" evidence="13">
    <location>
        <begin position="153"/>
        <end position="175"/>
    </location>
</feature>
<keyword evidence="6" id="KW-0812">Transmembrane</keyword>
<dbReference type="PANTHER" id="PTHR27004:SF398">
    <property type="entry name" value="LEUCINE-RICH REPEAT-CONTAINING N-TERMINAL PLANT-TYPE DOMAIN-CONTAINING PROTEIN"/>
    <property type="match status" value="1"/>
</dbReference>
<dbReference type="Proteomes" id="UP000224567">
    <property type="component" value="Unassembled WGS sequence"/>
</dbReference>
<comment type="similarity">
    <text evidence="2">Belongs to the RLP family.</text>
</comment>
<reference evidence="14 15" key="1">
    <citation type="journal article" date="2017" name="Genome Biol.">
        <title>New reference genome sequences of hot pepper reveal the massive evolution of plant disease-resistance genes by retroduplication.</title>
        <authorList>
            <person name="Kim S."/>
            <person name="Park J."/>
            <person name="Yeom S.I."/>
            <person name="Kim Y.M."/>
            <person name="Seo E."/>
            <person name="Kim K.T."/>
            <person name="Kim M.S."/>
            <person name="Lee J.M."/>
            <person name="Cheong K."/>
            <person name="Shin H.S."/>
            <person name="Kim S.B."/>
            <person name="Han K."/>
            <person name="Lee J."/>
            <person name="Park M."/>
            <person name="Lee H.A."/>
            <person name="Lee H.Y."/>
            <person name="Lee Y."/>
            <person name="Oh S."/>
            <person name="Lee J.H."/>
            <person name="Choi E."/>
            <person name="Choi E."/>
            <person name="Lee S.E."/>
            <person name="Jeon J."/>
            <person name="Kim H."/>
            <person name="Choi G."/>
            <person name="Song H."/>
            <person name="Lee J."/>
            <person name="Lee S.C."/>
            <person name="Kwon J.K."/>
            <person name="Lee H.Y."/>
            <person name="Koo N."/>
            <person name="Hong Y."/>
            <person name="Kim R.W."/>
            <person name="Kang W.H."/>
            <person name="Huh J.H."/>
            <person name="Kang B.C."/>
            <person name="Yang T.J."/>
            <person name="Lee Y.H."/>
            <person name="Bennetzen J.L."/>
            <person name="Choi D."/>
        </authorList>
    </citation>
    <scope>NUCLEOTIDE SEQUENCE [LARGE SCALE GENOMIC DNA]</scope>
    <source>
        <strain evidence="15">cv. PBC81</strain>
    </source>
</reference>
<evidence type="ECO:0000313" key="15">
    <source>
        <dbReference type="Proteomes" id="UP000224567"/>
    </source>
</evidence>
<dbReference type="STRING" id="33114.A0A2G2VCL3"/>
<dbReference type="Gene3D" id="3.80.10.10">
    <property type="entry name" value="Ribonuclease Inhibitor"/>
    <property type="match status" value="1"/>
</dbReference>
<comment type="caution">
    <text evidence="14">The sequence shown here is derived from an EMBL/GenBank/DDBJ whole genome shotgun (WGS) entry which is preliminary data.</text>
</comment>
<keyword evidence="5" id="KW-0433">Leucine-rich repeat</keyword>
<dbReference type="PANTHER" id="PTHR27004">
    <property type="entry name" value="RECEPTOR-LIKE PROTEIN 12 ISOFORM X1"/>
    <property type="match status" value="1"/>
</dbReference>
<accession>A0A2G2VCL3</accession>
<keyword evidence="12" id="KW-0325">Glycoprotein</keyword>
<dbReference type="Pfam" id="PF13855">
    <property type="entry name" value="LRR_8"/>
    <property type="match status" value="1"/>
</dbReference>
<dbReference type="OrthoDB" id="544346at2759"/>
<evidence type="ECO:0000256" key="8">
    <source>
        <dbReference type="ARBA" id="ARBA00022737"/>
    </source>
</evidence>
<evidence type="ECO:0000256" key="4">
    <source>
        <dbReference type="ARBA" id="ARBA00022553"/>
    </source>
</evidence>
<dbReference type="InterPro" id="IPR032675">
    <property type="entry name" value="LRR_dom_sf"/>
</dbReference>
<dbReference type="SUPFAM" id="SSF52058">
    <property type="entry name" value="L domain-like"/>
    <property type="match status" value="1"/>
</dbReference>
<evidence type="ECO:0000256" key="1">
    <source>
        <dbReference type="ARBA" id="ARBA00004251"/>
    </source>
</evidence>
<evidence type="ECO:0000256" key="9">
    <source>
        <dbReference type="ARBA" id="ARBA00022989"/>
    </source>
</evidence>
<keyword evidence="15" id="KW-1185">Reference proteome</keyword>
<evidence type="ECO:0000256" key="13">
    <source>
        <dbReference type="SAM" id="MobiDB-lite"/>
    </source>
</evidence>
<keyword evidence="7" id="KW-0732">Signal</keyword>
<keyword evidence="4" id="KW-0597">Phosphoprotein</keyword>
<evidence type="ECO:0000256" key="6">
    <source>
        <dbReference type="ARBA" id="ARBA00022692"/>
    </source>
</evidence>
<evidence type="ECO:0000256" key="2">
    <source>
        <dbReference type="ARBA" id="ARBA00009592"/>
    </source>
</evidence>
<gene>
    <name evidence="14" type="ORF">CQW23_29650</name>
</gene>
<evidence type="ECO:0000313" key="14">
    <source>
        <dbReference type="EMBL" id="PHT30730.1"/>
    </source>
</evidence>
<evidence type="ECO:0000256" key="7">
    <source>
        <dbReference type="ARBA" id="ARBA00022729"/>
    </source>
</evidence>
<name>A0A2G2VCL3_CAPBA</name>
<dbReference type="InterPro" id="IPR001611">
    <property type="entry name" value="Leu-rich_rpt"/>
</dbReference>
<reference evidence="15" key="2">
    <citation type="journal article" date="2017" name="J. Anim. Genet.">
        <title>Multiple reference genome sequences of hot pepper reveal the massive evolution of plant disease resistance genes by retroduplication.</title>
        <authorList>
            <person name="Kim S."/>
            <person name="Park J."/>
            <person name="Yeom S.-I."/>
            <person name="Kim Y.-M."/>
            <person name="Seo E."/>
            <person name="Kim K.-T."/>
            <person name="Kim M.-S."/>
            <person name="Lee J.M."/>
            <person name="Cheong K."/>
            <person name="Shin H.-S."/>
            <person name="Kim S.-B."/>
            <person name="Han K."/>
            <person name="Lee J."/>
            <person name="Park M."/>
            <person name="Lee H.-A."/>
            <person name="Lee H.-Y."/>
            <person name="Lee Y."/>
            <person name="Oh S."/>
            <person name="Lee J.H."/>
            <person name="Choi E."/>
            <person name="Choi E."/>
            <person name="Lee S.E."/>
            <person name="Jeon J."/>
            <person name="Kim H."/>
            <person name="Choi G."/>
            <person name="Song H."/>
            <person name="Lee J."/>
            <person name="Lee S.-C."/>
            <person name="Kwon J.-K."/>
            <person name="Lee H.-Y."/>
            <person name="Koo N."/>
            <person name="Hong Y."/>
            <person name="Kim R.W."/>
            <person name="Kang W.-H."/>
            <person name="Huh J.H."/>
            <person name="Kang B.-C."/>
            <person name="Yang T.-J."/>
            <person name="Lee Y.-H."/>
            <person name="Bennetzen J.L."/>
            <person name="Choi D."/>
        </authorList>
    </citation>
    <scope>NUCLEOTIDE SEQUENCE [LARGE SCALE GENOMIC DNA]</scope>
    <source>
        <strain evidence="15">cv. PBC81</strain>
    </source>
</reference>
<keyword evidence="11" id="KW-0675">Receptor</keyword>
<keyword evidence="8" id="KW-0677">Repeat</keyword>
<dbReference type="EMBL" id="MLFT02000018">
    <property type="protein sequence ID" value="PHT30730.1"/>
    <property type="molecule type" value="Genomic_DNA"/>
</dbReference>
<dbReference type="GO" id="GO:0005886">
    <property type="term" value="C:plasma membrane"/>
    <property type="evidence" value="ECO:0007669"/>
    <property type="project" value="UniProtKB-SubCell"/>
</dbReference>
<keyword evidence="3" id="KW-1003">Cell membrane</keyword>
<evidence type="ECO:0000256" key="5">
    <source>
        <dbReference type="ARBA" id="ARBA00022614"/>
    </source>
</evidence>
<proteinExistence type="inferred from homology"/>
<dbReference type="FunFam" id="3.80.10.10:FF:000722">
    <property type="entry name" value="Leucine-rich repeat receptor-like protein kinase"/>
    <property type="match status" value="1"/>
</dbReference>
<evidence type="ECO:0000256" key="12">
    <source>
        <dbReference type="ARBA" id="ARBA00023180"/>
    </source>
</evidence>
<evidence type="ECO:0000256" key="3">
    <source>
        <dbReference type="ARBA" id="ARBA00022475"/>
    </source>
</evidence>
<feature type="compositionally biased region" description="Acidic residues" evidence="13">
    <location>
        <begin position="164"/>
        <end position="175"/>
    </location>
</feature>